<evidence type="ECO:0000259" key="20">
    <source>
        <dbReference type="Pfam" id="PF21404"/>
    </source>
</evidence>
<evidence type="ECO:0000256" key="4">
    <source>
        <dbReference type="ARBA" id="ARBA00012731"/>
    </source>
</evidence>
<evidence type="ECO:0000256" key="11">
    <source>
        <dbReference type="ARBA" id="ARBA00031926"/>
    </source>
</evidence>
<keyword evidence="8 14" id="KW-0413">Isomerase</keyword>
<evidence type="ECO:0000256" key="10">
    <source>
        <dbReference type="ARBA" id="ARBA00023316"/>
    </source>
</evidence>
<dbReference type="Pfam" id="PF00408">
    <property type="entry name" value="PGM_PMM_IV"/>
    <property type="match status" value="1"/>
</dbReference>
<dbReference type="GO" id="GO:0071555">
    <property type="term" value="P:cell wall organization"/>
    <property type="evidence" value="ECO:0007669"/>
    <property type="project" value="UniProtKB-KW"/>
</dbReference>
<evidence type="ECO:0000256" key="15">
    <source>
        <dbReference type="PIRSR" id="PIRSR016408-1"/>
    </source>
</evidence>
<evidence type="ECO:0000313" key="22">
    <source>
        <dbReference type="EMBL" id="VVC28691.1"/>
    </source>
</evidence>
<evidence type="ECO:0000259" key="18">
    <source>
        <dbReference type="Pfam" id="PF00408"/>
    </source>
</evidence>
<dbReference type="InterPro" id="IPR049022">
    <property type="entry name" value="AMG1_III"/>
</dbReference>
<evidence type="ECO:0000256" key="1">
    <source>
        <dbReference type="ARBA" id="ARBA00000558"/>
    </source>
</evidence>
<feature type="binding site" evidence="16">
    <location>
        <begin position="379"/>
        <end position="381"/>
    </location>
    <ligand>
        <name>substrate</name>
    </ligand>
</feature>
<dbReference type="Gene3D" id="3.30.310.50">
    <property type="entry name" value="Alpha-D-phosphohexomutase, C-terminal domain"/>
    <property type="match status" value="1"/>
</dbReference>
<dbReference type="PIRSF" id="PIRSF016408">
    <property type="entry name" value="PAGM"/>
    <property type="match status" value="1"/>
</dbReference>
<keyword evidence="23" id="KW-1185">Reference proteome</keyword>
<evidence type="ECO:0000256" key="5">
    <source>
        <dbReference type="ARBA" id="ARBA00022553"/>
    </source>
</evidence>
<evidence type="ECO:0000256" key="2">
    <source>
        <dbReference type="ARBA" id="ARBA00004865"/>
    </source>
</evidence>
<protein>
    <recommendedName>
        <fullName evidence="4 14">Phosphoacetylglucosamine mutase</fullName>
        <shortName evidence="14">PAGM</shortName>
        <ecNumber evidence="4 14">5.4.2.3</ecNumber>
    </recommendedName>
    <alternativeName>
        <fullName evidence="12 14">Acetylglucosamine phosphomutase</fullName>
    </alternativeName>
    <alternativeName>
        <fullName evidence="11 14">N-acetylglucosamine-phosphate mutase</fullName>
    </alternativeName>
</protein>
<dbReference type="Pfam" id="PF21404">
    <property type="entry name" value="AMG1_III"/>
    <property type="match status" value="1"/>
</dbReference>
<dbReference type="Proteomes" id="UP000325440">
    <property type="component" value="Unassembled WGS sequence"/>
</dbReference>
<dbReference type="GO" id="GO:0006048">
    <property type="term" value="P:UDP-N-acetylglucosamine biosynthetic process"/>
    <property type="evidence" value="ECO:0007669"/>
    <property type="project" value="UniProtKB-UniRule"/>
</dbReference>
<dbReference type="OrthoDB" id="1928at2759"/>
<feature type="domain" description="Alpha-D-phosphohexomutase alpha/beta/alpha" evidence="19">
    <location>
        <begin position="60"/>
        <end position="92"/>
    </location>
</feature>
<feature type="domain" description="Phosphoacetylglucosamine mutase AMG1" evidence="20">
    <location>
        <begin position="306"/>
        <end position="445"/>
    </location>
</feature>
<dbReference type="InterPro" id="IPR036900">
    <property type="entry name" value="A-D-PHexomutase_C_sf"/>
</dbReference>
<name>A0A5E4MFU7_9HEMI</name>
<feature type="binding site" evidence="16">
    <location>
        <position position="515"/>
    </location>
    <ligand>
        <name>substrate</name>
    </ligand>
</feature>
<feature type="binding site" evidence="17">
    <location>
        <position position="287"/>
    </location>
    <ligand>
        <name>Mg(2+)</name>
        <dbReference type="ChEBI" id="CHEBI:18420"/>
    </ligand>
</feature>
<dbReference type="CDD" id="cd03086">
    <property type="entry name" value="PGM3"/>
    <property type="match status" value="1"/>
</dbReference>
<organism evidence="22 23">
    <name type="scientific">Cinara cedri</name>
    <dbReference type="NCBI Taxonomy" id="506608"/>
    <lineage>
        <taxon>Eukaryota</taxon>
        <taxon>Metazoa</taxon>
        <taxon>Ecdysozoa</taxon>
        <taxon>Arthropoda</taxon>
        <taxon>Hexapoda</taxon>
        <taxon>Insecta</taxon>
        <taxon>Pterygota</taxon>
        <taxon>Neoptera</taxon>
        <taxon>Paraneoptera</taxon>
        <taxon>Hemiptera</taxon>
        <taxon>Sternorrhyncha</taxon>
        <taxon>Aphidomorpha</taxon>
        <taxon>Aphidoidea</taxon>
        <taxon>Aphididae</taxon>
        <taxon>Lachninae</taxon>
        <taxon>Cinara</taxon>
    </lineage>
</organism>
<dbReference type="FunFam" id="3.40.120.10:FF:000013">
    <property type="entry name" value="Phosphoacetylglucosamine mutase"/>
    <property type="match status" value="1"/>
</dbReference>
<feature type="domain" description="Alpha-D-phosphohexomutase C-terminal" evidence="18">
    <location>
        <begin position="497"/>
        <end position="534"/>
    </location>
</feature>
<dbReference type="UniPathway" id="UPA00113">
    <property type="reaction ID" value="UER00530"/>
</dbReference>
<evidence type="ECO:0000256" key="9">
    <source>
        <dbReference type="ARBA" id="ARBA00023277"/>
    </source>
</evidence>
<comment type="function">
    <text evidence="13">Catalyzes the conversion of GlcNAc-6-P into GlcNAc-1-P during the synthesis of uridine diphosphate/UDP-GlcNAc, which is a biosynthetic precursor of chitin and also supplies the amino sugars for N-linked oligosaccharides of glycoproteins.</text>
</comment>
<evidence type="ECO:0000256" key="8">
    <source>
        <dbReference type="ARBA" id="ARBA00023235"/>
    </source>
</evidence>
<dbReference type="AlphaFoldDB" id="A0A5E4MFU7"/>
<evidence type="ECO:0000256" key="16">
    <source>
        <dbReference type="PIRSR" id="PIRSR016408-2"/>
    </source>
</evidence>
<dbReference type="GO" id="GO:0004610">
    <property type="term" value="F:phosphoacetylglucosamine mutase activity"/>
    <property type="evidence" value="ECO:0007669"/>
    <property type="project" value="UniProtKB-UniRule"/>
</dbReference>
<evidence type="ECO:0000259" key="21">
    <source>
        <dbReference type="Pfam" id="PF21405"/>
    </source>
</evidence>
<comment type="similarity">
    <text evidence="3 14">Belongs to the phosphohexose mutase family.</text>
</comment>
<evidence type="ECO:0000256" key="12">
    <source>
        <dbReference type="ARBA" id="ARBA00032065"/>
    </source>
</evidence>
<feature type="binding site" description="via phosphate group" evidence="17">
    <location>
        <position position="70"/>
    </location>
    <ligand>
        <name>Mg(2+)</name>
        <dbReference type="ChEBI" id="CHEBI:18420"/>
    </ligand>
</feature>
<dbReference type="EC" id="5.4.2.3" evidence="4 14"/>
<dbReference type="Pfam" id="PF02878">
    <property type="entry name" value="PGM_PMM_I"/>
    <property type="match status" value="2"/>
</dbReference>
<feature type="active site" description="Phosphoserine intermediate" evidence="15">
    <location>
        <position position="70"/>
    </location>
</feature>
<feature type="binding site" evidence="16">
    <location>
        <begin position="506"/>
        <end position="510"/>
    </location>
    <ligand>
        <name>substrate</name>
    </ligand>
</feature>
<dbReference type="InterPro" id="IPR016657">
    <property type="entry name" value="PAGM"/>
</dbReference>
<dbReference type="InterPro" id="IPR005844">
    <property type="entry name" value="A-D-PHexomutase_a/b/a-I"/>
</dbReference>
<feature type="binding site" evidence="17">
    <location>
        <position position="289"/>
    </location>
    <ligand>
        <name>Mg(2+)</name>
        <dbReference type="ChEBI" id="CHEBI:18420"/>
    </ligand>
</feature>
<dbReference type="InterPro" id="IPR049023">
    <property type="entry name" value="AMG1_II"/>
</dbReference>
<dbReference type="PANTHER" id="PTHR45955">
    <property type="entry name" value="PHOSPHOACETYLGLUCOSAMINE MUTASE"/>
    <property type="match status" value="1"/>
</dbReference>
<dbReference type="InterPro" id="IPR016055">
    <property type="entry name" value="A-D-PHexomutase_a/b/a-I/II/III"/>
</dbReference>
<evidence type="ECO:0000256" key="14">
    <source>
        <dbReference type="PIRNR" id="PIRNR016408"/>
    </source>
</evidence>
<dbReference type="GO" id="GO:0005975">
    <property type="term" value="P:carbohydrate metabolic process"/>
    <property type="evidence" value="ECO:0007669"/>
    <property type="project" value="InterPro"/>
</dbReference>
<keyword evidence="6 14" id="KW-0479">Metal-binding</keyword>
<keyword evidence="10" id="KW-0961">Cell wall biogenesis/degradation</keyword>
<evidence type="ECO:0000256" key="13">
    <source>
        <dbReference type="ARBA" id="ARBA00059527"/>
    </source>
</evidence>
<dbReference type="InterPro" id="IPR005843">
    <property type="entry name" value="A-D-PHexomutase_C"/>
</dbReference>
<evidence type="ECO:0000256" key="7">
    <source>
        <dbReference type="ARBA" id="ARBA00022842"/>
    </source>
</evidence>
<proteinExistence type="inferred from homology"/>
<keyword evidence="5" id="KW-0597">Phosphoprotein</keyword>
<comment type="function">
    <text evidence="14">Catalyzes the conversion of GlcNAc-6-P into GlcNAc-1-P during the synthesis of uridine diphosphate/UDP-GlcNAc, a sugar nucleotide critical to multiple glycosylation pathways including protein N- and O-glycosylation.</text>
</comment>
<keyword evidence="7 14" id="KW-0460">Magnesium</keyword>
<dbReference type="PANTHER" id="PTHR45955:SF1">
    <property type="entry name" value="PHOSPHOACETYLGLUCOSAMINE MUTASE"/>
    <property type="match status" value="1"/>
</dbReference>
<dbReference type="GO" id="GO:0000287">
    <property type="term" value="F:magnesium ion binding"/>
    <property type="evidence" value="ECO:0007669"/>
    <property type="project" value="InterPro"/>
</dbReference>
<dbReference type="FunFam" id="3.40.120.10:FF:000023">
    <property type="entry name" value="Phosphoacetylglucosamine mutase"/>
    <property type="match status" value="1"/>
</dbReference>
<dbReference type="Pfam" id="PF21405">
    <property type="entry name" value="AMG1_II"/>
    <property type="match status" value="1"/>
</dbReference>
<keyword evidence="9" id="KW-0119">Carbohydrate metabolism</keyword>
<feature type="domain" description="Alpha-D-phosphohexomutase alpha/beta/alpha" evidence="19">
    <location>
        <begin position="103"/>
        <end position="180"/>
    </location>
</feature>
<evidence type="ECO:0000256" key="3">
    <source>
        <dbReference type="ARBA" id="ARBA00010231"/>
    </source>
</evidence>
<dbReference type="EMBL" id="CABPRJ010000483">
    <property type="protein sequence ID" value="VVC28691.1"/>
    <property type="molecule type" value="Genomic_DNA"/>
</dbReference>
<dbReference type="SUPFAM" id="SSF55957">
    <property type="entry name" value="Phosphoglucomutase, C-terminal domain"/>
    <property type="match status" value="1"/>
</dbReference>
<evidence type="ECO:0000313" key="23">
    <source>
        <dbReference type="Proteomes" id="UP000325440"/>
    </source>
</evidence>
<evidence type="ECO:0000256" key="6">
    <source>
        <dbReference type="ARBA" id="ARBA00022723"/>
    </source>
</evidence>
<comment type="catalytic activity">
    <reaction evidence="1 14">
        <text>N-acetyl-alpha-D-glucosamine 1-phosphate = N-acetyl-D-glucosamine 6-phosphate</text>
        <dbReference type="Rhea" id="RHEA:23804"/>
        <dbReference type="ChEBI" id="CHEBI:57513"/>
        <dbReference type="ChEBI" id="CHEBI:57776"/>
        <dbReference type="EC" id="5.4.2.3"/>
    </reaction>
</comment>
<evidence type="ECO:0000256" key="17">
    <source>
        <dbReference type="PIRSR" id="PIRSR016408-3"/>
    </source>
</evidence>
<reference evidence="22 23" key="1">
    <citation type="submission" date="2019-08" db="EMBL/GenBank/DDBJ databases">
        <authorList>
            <person name="Alioto T."/>
            <person name="Alioto T."/>
            <person name="Gomez Garrido J."/>
        </authorList>
    </citation>
    <scope>NUCLEOTIDE SEQUENCE [LARGE SCALE GENOMIC DNA]</scope>
</reference>
<evidence type="ECO:0000259" key="19">
    <source>
        <dbReference type="Pfam" id="PF02878"/>
    </source>
</evidence>
<dbReference type="FunFam" id="3.30.310.50:FF:000003">
    <property type="entry name" value="Phosphoacetylglucosamine mutase"/>
    <property type="match status" value="1"/>
</dbReference>
<feature type="binding site" evidence="17">
    <location>
        <position position="285"/>
    </location>
    <ligand>
        <name>Mg(2+)</name>
        <dbReference type="ChEBI" id="CHEBI:18420"/>
    </ligand>
</feature>
<dbReference type="PROSITE" id="PS00710">
    <property type="entry name" value="PGM_PMM"/>
    <property type="match status" value="1"/>
</dbReference>
<dbReference type="Gene3D" id="3.40.120.10">
    <property type="entry name" value="Alpha-D-Glucose-1,6-Bisphosphate, subunit A, domain 3"/>
    <property type="match status" value="3"/>
</dbReference>
<feature type="domain" description="Phosphoacetylglucosamine mutase AMG1" evidence="21">
    <location>
        <begin position="187"/>
        <end position="292"/>
    </location>
</feature>
<gene>
    <name evidence="22" type="ORF">CINCED_3A005134</name>
</gene>
<comment type="cofactor">
    <cofactor evidence="14 17">
        <name>Mg(2+)</name>
        <dbReference type="ChEBI" id="CHEBI:18420"/>
    </cofactor>
    <text evidence="14 17">Binds 1 Mg(2+) ion per subunit.</text>
</comment>
<comment type="pathway">
    <text evidence="2 14">Nucleotide-sugar biosynthesis; UDP-N-acetyl-alpha-D-glucosamine biosynthesis; N-acetyl-alpha-D-glucosamine 1-phosphate from alpha-D-glucosamine 6-phosphate (route I): step 2/2.</text>
</comment>
<sequence>MTEWVENAVKLKSNIELYPNPGTKVFQYGTSGIRYNYEHLDHVMHRMGMLVALRSMYLKSAAVGLMITASHNPQDDNGVKLIDPHGEMLDSSWEGLATELSNASNVHDLCSMFVNIVTKYNISPLYTPRVFIGRDTRHSCKQLLNAVLSGIKAFKSNFDDFGIITTPMLHFFVRCHNTNGLYGQPNEQSYFTKLTNGFKIMRKMCLNFKNYSPIIEFDGANGVGALKMKDAIKYLDNTLVINMNNDDTTNTEKLNFKCGADYVKSNQCPPTGLAIKPSAKYLSVDGDADRIVYSFIDENNKFFLLDGDRIATLVAGYMKDLFTVSGLNVNVGLVQTAYSNGNSTKYVTEKLKVPVACVPTGVKYLHHKANDYDVGIYFEANGHGTLLFKDAIGELIRNQSAIEKDEIKLLALKKLVCIMDMTNETVGDAYSDMLIVETVLCERGWSLSDWYNTYSDLPNRLTKVTVKDRNIFATGDAERICTKPLGLQEKINSIVSKYPLGRSFVRPSGTEDVVRIYAEADTQTNADKLAVEVATTVYDFADGVGKKPE</sequence>
<accession>A0A5E4MFU7</accession>
<dbReference type="SUPFAM" id="SSF53738">
    <property type="entry name" value="Phosphoglucomutase, first 3 domains"/>
    <property type="match status" value="4"/>
</dbReference>
<dbReference type="InterPro" id="IPR016066">
    <property type="entry name" value="A-D-PHexomutase_CS"/>
</dbReference>